<evidence type="ECO:0000256" key="11">
    <source>
        <dbReference type="PROSITE-ProRule" id="PRU00560"/>
    </source>
</evidence>
<dbReference type="Gene3D" id="3.40.50.300">
    <property type="entry name" value="P-loop containing nucleotide triphosphate hydrolases"/>
    <property type="match status" value="2"/>
</dbReference>
<dbReference type="PROSITE" id="PS51198">
    <property type="entry name" value="UVRD_HELICASE_ATP_BIND"/>
    <property type="match status" value="1"/>
</dbReference>
<evidence type="ECO:0000256" key="2">
    <source>
        <dbReference type="ARBA" id="ARBA00022741"/>
    </source>
</evidence>
<keyword evidence="7" id="KW-0413">Isomerase</keyword>
<dbReference type="InterPro" id="IPR014017">
    <property type="entry name" value="DNA_helicase_UvrD-like_C"/>
</dbReference>
<evidence type="ECO:0000256" key="5">
    <source>
        <dbReference type="ARBA" id="ARBA00022840"/>
    </source>
</evidence>
<dbReference type="Pfam" id="PF13361">
    <property type="entry name" value="UvrD_C"/>
    <property type="match status" value="2"/>
</dbReference>
<sequence length="992" mass="110912">MNPDDLLANLNSSQHAAVSSFADTLAILAGPGSGKTHTLTSRTAWLLAQGLQPWNIIVATFTVKAAREMKERIGKLLGNGLESKLILGTFHSIARRYLARYGELIGIKKDFGIADSADSLAIIKRIVKRHNFMIDPKVARSRISGGKARAEKKQETPKSGAKTVEAQEFELCCAEYEAALQRSNLLDYDDLLLRCVDLLRNHPSCVSNVEAVLIDEFQDTNIVQFDLMRLFAAEKKRITIVGDPDQSIYGFRAAEIKNYKRMLRQYPATVTIALEENYRSSGAILNMALNVIQQDDARVEKSLTATHMVGTRPVLRRLAGAYKEAEWIVMEIQRCMGMTGGLMDLNDVAILLRSSALSRLIETALGRAGIAYRMVGGLRFYDRVEIKTILDYLRVINQPDNNDALARIINTPSRRIGEATIKSLLEQADLAKITLWNLILGILRGTRTSKAKLQKSAEQGLAKLVDLVLLARKKLSAPPKERPTTVELINDVIKKTNYEEWLVEHQQDVHKARWDNVQELITQANDFSIFSPADMKTKPFPASMDWSKERMKIICQDFWPMWHLPLKSRQMMRKELPLLKSPFRQFMQPKVSSGLLSDDTNEERRLLYVAMTRAKALLYMSYPLKNSQGEQTNLSPFLSPSCLAPLIDMKGHALGPSIVQSISHILRRPCPTMGAISESRSLLRSTEDDLFPIDGEDKEENAEARWRLEHTTGNPRQTLGQPVPKRQRVELGRSVSNLEGREQNWKPTYVTTMARASTFTGTSVAVETDFLNVRANLQILQEQSVNTTAAATEKEDGRRKPATQKPAMTKKAKALEGQGTLFGFLGRPDPREECTLPSTRPATAVKNSKIEPHAHVVPSTFNRPRVVTAQSEASGIDPALANRRIGPAASNRPRATLPGEHDRNNYVFLSSSPQRSRAPLLEENPVPEKPLGLTSNPPLMPLIRPAKTFHDTTVSTMQTSMASKKTYGTKRSIEGWSSKNRQAFKPPTMKRL</sequence>
<dbReference type="GO" id="GO:0003677">
    <property type="term" value="F:DNA binding"/>
    <property type="evidence" value="ECO:0007669"/>
    <property type="project" value="UniProtKB-KW"/>
</dbReference>
<dbReference type="Gene3D" id="1.10.10.160">
    <property type="match status" value="1"/>
</dbReference>
<evidence type="ECO:0000259" key="13">
    <source>
        <dbReference type="PROSITE" id="PS51198"/>
    </source>
</evidence>
<evidence type="ECO:0000256" key="3">
    <source>
        <dbReference type="ARBA" id="ARBA00022801"/>
    </source>
</evidence>
<feature type="binding site" evidence="11">
    <location>
        <begin position="29"/>
        <end position="36"/>
    </location>
    <ligand>
        <name>ATP</name>
        <dbReference type="ChEBI" id="CHEBI:30616"/>
    </ligand>
</feature>
<feature type="domain" description="UvrD-like helicase C-terminal" evidence="14">
    <location>
        <begin position="282"/>
        <end position="616"/>
    </location>
</feature>
<reference evidence="15 16" key="1">
    <citation type="submission" date="2018-05" db="EMBL/GenBank/DDBJ databases">
        <title>Genome sequencing and assembly of the regulated plant pathogen Lachnellula willkommii and related sister species for the development of diagnostic species identification markers.</title>
        <authorList>
            <person name="Giroux E."/>
            <person name="Bilodeau G."/>
        </authorList>
    </citation>
    <scope>NUCLEOTIDE SEQUENCE [LARGE SCALE GENOMIC DNA]</scope>
    <source>
        <strain evidence="15 16">CBS 268.59</strain>
    </source>
</reference>
<gene>
    <name evidence="15" type="primary">srs2</name>
    <name evidence="15" type="ORF">LSUE1_G002327</name>
</gene>
<keyword evidence="16" id="KW-1185">Reference proteome</keyword>
<dbReference type="GO" id="GO:0043138">
    <property type="term" value="F:3'-5' DNA helicase activity"/>
    <property type="evidence" value="ECO:0007669"/>
    <property type="project" value="UniProtKB-EC"/>
</dbReference>
<organism evidence="15 16">
    <name type="scientific">Lachnellula suecica</name>
    <dbReference type="NCBI Taxonomy" id="602035"/>
    <lineage>
        <taxon>Eukaryota</taxon>
        <taxon>Fungi</taxon>
        <taxon>Dikarya</taxon>
        <taxon>Ascomycota</taxon>
        <taxon>Pezizomycotina</taxon>
        <taxon>Leotiomycetes</taxon>
        <taxon>Helotiales</taxon>
        <taxon>Lachnaceae</taxon>
        <taxon>Lachnellula</taxon>
    </lineage>
</organism>
<keyword evidence="6" id="KW-0238">DNA-binding</keyword>
<feature type="region of interest" description="Disordered" evidence="12">
    <location>
        <begin position="962"/>
        <end position="992"/>
    </location>
</feature>
<feature type="domain" description="UvrD-like helicase ATP-binding" evidence="13">
    <location>
        <begin position="8"/>
        <end position="281"/>
    </location>
</feature>
<evidence type="ECO:0000256" key="4">
    <source>
        <dbReference type="ARBA" id="ARBA00022806"/>
    </source>
</evidence>
<keyword evidence="5 11" id="KW-0067">ATP-binding</keyword>
<dbReference type="OrthoDB" id="1470711at2759"/>
<dbReference type="PANTHER" id="PTHR11070">
    <property type="entry name" value="UVRD / RECB / PCRA DNA HELICASE FAMILY MEMBER"/>
    <property type="match status" value="1"/>
</dbReference>
<keyword evidence="3 11" id="KW-0378">Hydrolase</keyword>
<dbReference type="EC" id="5.6.2.4" evidence="9"/>
<comment type="similarity">
    <text evidence="1">Belongs to the helicase family. UvrD subfamily.</text>
</comment>
<dbReference type="PANTHER" id="PTHR11070:SF2">
    <property type="entry name" value="ATP-DEPENDENT DNA HELICASE SRS2"/>
    <property type="match status" value="1"/>
</dbReference>
<dbReference type="InterPro" id="IPR013986">
    <property type="entry name" value="DExx_box_DNA_helicase_dom_sf"/>
</dbReference>
<dbReference type="Gene3D" id="3.30.160.800">
    <property type="match status" value="1"/>
</dbReference>
<feature type="region of interest" description="Disordered" evidence="12">
    <location>
        <begin position="787"/>
        <end position="808"/>
    </location>
</feature>
<dbReference type="Gene3D" id="1.10.486.10">
    <property type="entry name" value="PCRA, domain 4"/>
    <property type="match status" value="1"/>
</dbReference>
<comment type="catalytic activity">
    <reaction evidence="8">
        <text>Couples ATP hydrolysis with the unwinding of duplex DNA by translocating in the 3'-5' direction.</text>
        <dbReference type="EC" id="5.6.2.4"/>
    </reaction>
</comment>
<dbReference type="InterPro" id="IPR000212">
    <property type="entry name" value="DNA_helicase_UvrD/REP"/>
</dbReference>
<dbReference type="InterPro" id="IPR014016">
    <property type="entry name" value="UvrD-like_ATP-bd"/>
</dbReference>
<evidence type="ECO:0000256" key="6">
    <source>
        <dbReference type="ARBA" id="ARBA00023125"/>
    </source>
</evidence>
<dbReference type="Pfam" id="PF00580">
    <property type="entry name" value="UvrD-helicase"/>
    <property type="match status" value="1"/>
</dbReference>
<dbReference type="GO" id="GO:0005524">
    <property type="term" value="F:ATP binding"/>
    <property type="evidence" value="ECO:0007669"/>
    <property type="project" value="UniProtKB-UniRule"/>
</dbReference>
<comment type="caution">
    <text evidence="15">The sequence shown here is derived from an EMBL/GenBank/DDBJ whole genome shotgun (WGS) entry which is preliminary data.</text>
</comment>
<dbReference type="SUPFAM" id="SSF52540">
    <property type="entry name" value="P-loop containing nucleoside triphosphate hydrolases"/>
    <property type="match status" value="1"/>
</dbReference>
<dbReference type="CDD" id="cd17932">
    <property type="entry name" value="DEXQc_UvrD"/>
    <property type="match status" value="1"/>
</dbReference>
<evidence type="ECO:0000313" key="16">
    <source>
        <dbReference type="Proteomes" id="UP000469558"/>
    </source>
</evidence>
<evidence type="ECO:0000256" key="10">
    <source>
        <dbReference type="ARBA" id="ARBA00048988"/>
    </source>
</evidence>
<dbReference type="GO" id="GO:0016787">
    <property type="term" value="F:hydrolase activity"/>
    <property type="evidence" value="ECO:0007669"/>
    <property type="project" value="UniProtKB-UniRule"/>
</dbReference>
<keyword evidence="2 11" id="KW-0547">Nucleotide-binding</keyword>
<comment type="catalytic activity">
    <reaction evidence="10">
        <text>ATP + H2O = ADP + phosphate + H(+)</text>
        <dbReference type="Rhea" id="RHEA:13065"/>
        <dbReference type="ChEBI" id="CHEBI:15377"/>
        <dbReference type="ChEBI" id="CHEBI:15378"/>
        <dbReference type="ChEBI" id="CHEBI:30616"/>
        <dbReference type="ChEBI" id="CHEBI:43474"/>
        <dbReference type="ChEBI" id="CHEBI:456216"/>
        <dbReference type="EC" id="5.6.2.4"/>
    </reaction>
</comment>
<evidence type="ECO:0000256" key="9">
    <source>
        <dbReference type="ARBA" id="ARBA00034808"/>
    </source>
</evidence>
<evidence type="ECO:0000256" key="7">
    <source>
        <dbReference type="ARBA" id="ARBA00023235"/>
    </source>
</evidence>
<dbReference type="GO" id="GO:0005634">
    <property type="term" value="C:nucleus"/>
    <property type="evidence" value="ECO:0007669"/>
    <property type="project" value="TreeGrafter"/>
</dbReference>
<dbReference type="InterPro" id="IPR027417">
    <property type="entry name" value="P-loop_NTPase"/>
</dbReference>
<evidence type="ECO:0000256" key="1">
    <source>
        <dbReference type="ARBA" id="ARBA00009922"/>
    </source>
</evidence>
<dbReference type="GO" id="GO:0000725">
    <property type="term" value="P:recombinational repair"/>
    <property type="evidence" value="ECO:0007669"/>
    <property type="project" value="TreeGrafter"/>
</dbReference>
<dbReference type="EMBL" id="QGMK01000142">
    <property type="protein sequence ID" value="TVY83884.1"/>
    <property type="molecule type" value="Genomic_DNA"/>
</dbReference>
<evidence type="ECO:0000259" key="14">
    <source>
        <dbReference type="PROSITE" id="PS51217"/>
    </source>
</evidence>
<evidence type="ECO:0000256" key="8">
    <source>
        <dbReference type="ARBA" id="ARBA00034617"/>
    </source>
</evidence>
<accession>A0A8T9CJD0</accession>
<dbReference type="Proteomes" id="UP000469558">
    <property type="component" value="Unassembled WGS sequence"/>
</dbReference>
<evidence type="ECO:0000313" key="15">
    <source>
        <dbReference type="EMBL" id="TVY83884.1"/>
    </source>
</evidence>
<name>A0A8T9CJD0_9HELO</name>
<evidence type="ECO:0000256" key="12">
    <source>
        <dbReference type="SAM" id="MobiDB-lite"/>
    </source>
</evidence>
<dbReference type="PROSITE" id="PS51217">
    <property type="entry name" value="UVRD_HELICASE_CTER"/>
    <property type="match status" value="1"/>
</dbReference>
<keyword evidence="4 11" id="KW-0347">Helicase</keyword>
<feature type="region of interest" description="Disordered" evidence="12">
    <location>
        <begin position="912"/>
        <end position="939"/>
    </location>
</feature>
<protein>
    <recommendedName>
        <fullName evidence="9">DNA 3'-5' helicase</fullName>
        <ecNumber evidence="9">5.6.2.4</ecNumber>
    </recommendedName>
</protein>
<dbReference type="AlphaFoldDB" id="A0A8T9CJD0"/>
<proteinExistence type="inferred from homology"/>